<keyword evidence="8" id="KW-1185">Reference proteome</keyword>
<dbReference type="GO" id="GO:0005886">
    <property type="term" value="C:plasma membrane"/>
    <property type="evidence" value="ECO:0007669"/>
    <property type="project" value="TreeGrafter"/>
</dbReference>
<keyword evidence="2" id="KW-1015">Disulfide bond</keyword>
<evidence type="ECO:0000256" key="1">
    <source>
        <dbReference type="ARBA" id="ARBA00022737"/>
    </source>
</evidence>
<reference evidence="7 8" key="1">
    <citation type="submission" date="2019-11" db="EMBL/GenBank/DDBJ databases">
        <authorList>
            <person name="Yang C."/>
            <person name="Li F."/>
        </authorList>
    </citation>
    <scope>NUCLEOTIDE SEQUENCE [LARGE SCALE GENOMIC DNA]</scope>
    <source>
        <strain evidence="7">KB4526</strain>
        <tissue evidence="7">Muscle</tissue>
    </source>
</reference>
<accession>A0A6G1A7X2</accession>
<dbReference type="GO" id="GO:0002764">
    <property type="term" value="P:immune response-regulating signaling pathway"/>
    <property type="evidence" value="ECO:0007669"/>
    <property type="project" value="TreeGrafter"/>
</dbReference>
<feature type="compositionally biased region" description="Low complexity" evidence="5">
    <location>
        <begin position="84"/>
        <end position="93"/>
    </location>
</feature>
<feature type="region of interest" description="Disordered" evidence="5">
    <location>
        <begin position="84"/>
        <end position="106"/>
    </location>
</feature>
<organism evidence="7 8">
    <name type="scientific">Crocuta crocuta</name>
    <name type="common">Spotted hyena</name>
    <dbReference type="NCBI Taxonomy" id="9678"/>
    <lineage>
        <taxon>Eukaryota</taxon>
        <taxon>Metazoa</taxon>
        <taxon>Chordata</taxon>
        <taxon>Craniata</taxon>
        <taxon>Vertebrata</taxon>
        <taxon>Euteleostomi</taxon>
        <taxon>Mammalia</taxon>
        <taxon>Eutheria</taxon>
        <taxon>Laurasiatheria</taxon>
        <taxon>Carnivora</taxon>
        <taxon>Feliformia</taxon>
        <taxon>Hyaenidae</taxon>
        <taxon>Crocuta</taxon>
    </lineage>
</organism>
<dbReference type="PANTHER" id="PTHR11738:SF184">
    <property type="entry name" value="ALPHA-1B-GLYCOPROTEIN"/>
    <property type="match status" value="1"/>
</dbReference>
<dbReference type="FunFam" id="2.60.40.10:FF:000033">
    <property type="entry name" value="Killer cell immunoglobulin-like receptor"/>
    <property type="match status" value="1"/>
</dbReference>
<dbReference type="InterPro" id="IPR050412">
    <property type="entry name" value="Ig-like_Receptors_ImmuneReg"/>
</dbReference>
<proteinExistence type="predicted"/>
<dbReference type="Gene3D" id="2.60.40.10">
    <property type="entry name" value="Immunoglobulins"/>
    <property type="match status" value="1"/>
</dbReference>
<name>A0A6G1A7X2_CROCR</name>
<dbReference type="PANTHER" id="PTHR11738">
    <property type="entry name" value="MHC CLASS I NK CELL RECEPTOR"/>
    <property type="match status" value="1"/>
</dbReference>
<evidence type="ECO:0000313" key="7">
    <source>
        <dbReference type="EMBL" id="KAF0871664.1"/>
    </source>
</evidence>
<dbReference type="InterPro" id="IPR036179">
    <property type="entry name" value="Ig-like_dom_sf"/>
</dbReference>
<comment type="caution">
    <text evidence="7">The sequence shown here is derived from an EMBL/GenBank/DDBJ whole genome shotgun (WGS) entry which is preliminary data.</text>
</comment>
<evidence type="ECO:0000313" key="8">
    <source>
        <dbReference type="Proteomes" id="UP000475037"/>
    </source>
</evidence>
<feature type="non-terminal residue" evidence="7">
    <location>
        <position position="1"/>
    </location>
</feature>
<gene>
    <name evidence="7" type="primary">A1bg</name>
    <name evidence="7" type="ORF">FOF47_R04698</name>
</gene>
<sequence>ETLPAPELSAEPEALRPAPGASVQLRCLGPRAGLRFALMREDHGQRHVRSVLSPAGTEARFELRDVSGADSGNYSCAYVDTAPPFAGSAPSAPLELRVDGERPGPA</sequence>
<evidence type="ECO:0000256" key="2">
    <source>
        <dbReference type="ARBA" id="ARBA00023157"/>
    </source>
</evidence>
<feature type="non-terminal residue" evidence="7">
    <location>
        <position position="106"/>
    </location>
</feature>
<keyword evidence="3" id="KW-0325">Glycoprotein</keyword>
<keyword evidence="4" id="KW-0393">Immunoglobulin domain</keyword>
<evidence type="ECO:0000256" key="4">
    <source>
        <dbReference type="ARBA" id="ARBA00023319"/>
    </source>
</evidence>
<keyword evidence="1" id="KW-0677">Repeat</keyword>
<evidence type="ECO:0000256" key="3">
    <source>
        <dbReference type="ARBA" id="ARBA00023180"/>
    </source>
</evidence>
<evidence type="ECO:0000256" key="5">
    <source>
        <dbReference type="SAM" id="MobiDB-lite"/>
    </source>
</evidence>
<protein>
    <submittedName>
        <fullName evidence="7">A1BG protein</fullName>
    </submittedName>
</protein>
<dbReference type="AlphaFoldDB" id="A0A6G1A7X2"/>
<dbReference type="SUPFAM" id="SSF48726">
    <property type="entry name" value="Immunoglobulin"/>
    <property type="match status" value="1"/>
</dbReference>
<dbReference type="EMBL" id="VOAJ01022558">
    <property type="protein sequence ID" value="KAF0871664.1"/>
    <property type="molecule type" value="Genomic_DNA"/>
</dbReference>
<dbReference type="Proteomes" id="UP000475037">
    <property type="component" value="Unassembled WGS sequence"/>
</dbReference>
<dbReference type="PROSITE" id="PS50835">
    <property type="entry name" value="IG_LIKE"/>
    <property type="match status" value="1"/>
</dbReference>
<evidence type="ECO:0000259" key="6">
    <source>
        <dbReference type="PROSITE" id="PS50835"/>
    </source>
</evidence>
<feature type="compositionally biased region" description="Basic and acidic residues" evidence="5">
    <location>
        <begin position="96"/>
        <end position="106"/>
    </location>
</feature>
<dbReference type="InterPro" id="IPR013783">
    <property type="entry name" value="Ig-like_fold"/>
</dbReference>
<dbReference type="InterPro" id="IPR007110">
    <property type="entry name" value="Ig-like_dom"/>
</dbReference>
<feature type="domain" description="Ig-like" evidence="6">
    <location>
        <begin position="6"/>
        <end position="95"/>
    </location>
</feature>